<organism evidence="6">
    <name type="scientific">Methyloraptor flagellatus</name>
    <dbReference type="NCBI Taxonomy" id="3162530"/>
    <lineage>
        <taxon>Bacteria</taxon>
        <taxon>Pseudomonadati</taxon>
        <taxon>Pseudomonadota</taxon>
        <taxon>Alphaproteobacteria</taxon>
        <taxon>Hyphomicrobiales</taxon>
        <taxon>Ancalomicrobiaceae</taxon>
        <taxon>Methyloraptor</taxon>
    </lineage>
</organism>
<dbReference type="KEGG" id="mflg:ABS361_05280"/>
<dbReference type="Pfam" id="PF00126">
    <property type="entry name" value="HTH_1"/>
    <property type="match status" value="1"/>
</dbReference>
<reference evidence="6" key="1">
    <citation type="submission" date="2024-06" db="EMBL/GenBank/DDBJ databases">
        <title>Methylostella associata gen. nov., sp. nov., a novel Ancalomicrobiaceae-affiliated facultatively methylotrophic bacteria that feed on methanotrophs of the genus Methylococcus.</title>
        <authorList>
            <person name="Saltykova V."/>
            <person name="Danilova O.V."/>
            <person name="Oshkin I.Y."/>
            <person name="Belova S.E."/>
            <person name="Pimenov N.V."/>
            <person name="Dedysh S.N."/>
        </authorList>
    </citation>
    <scope>NUCLEOTIDE SEQUENCE</scope>
    <source>
        <strain evidence="6">S20</strain>
    </source>
</reference>
<dbReference type="GO" id="GO:0005829">
    <property type="term" value="C:cytosol"/>
    <property type="evidence" value="ECO:0007669"/>
    <property type="project" value="TreeGrafter"/>
</dbReference>
<dbReference type="Gene3D" id="1.10.10.10">
    <property type="entry name" value="Winged helix-like DNA-binding domain superfamily/Winged helix DNA-binding domain"/>
    <property type="match status" value="1"/>
</dbReference>
<dbReference type="InterPro" id="IPR000847">
    <property type="entry name" value="LysR_HTH_N"/>
</dbReference>
<dbReference type="PANTHER" id="PTHR30419">
    <property type="entry name" value="HTH-TYPE TRANSCRIPTIONAL REGULATOR YBHD"/>
    <property type="match status" value="1"/>
</dbReference>
<dbReference type="PRINTS" id="PR00039">
    <property type="entry name" value="HTHLYSR"/>
</dbReference>
<dbReference type="AlphaFoldDB" id="A0AAU7XF74"/>
<dbReference type="RefSeq" id="WP_407050781.1">
    <property type="nucleotide sequence ID" value="NZ_CP158568.1"/>
</dbReference>
<evidence type="ECO:0000256" key="1">
    <source>
        <dbReference type="ARBA" id="ARBA00009437"/>
    </source>
</evidence>
<name>A0AAU7XF74_9HYPH</name>
<dbReference type="InterPro" id="IPR036390">
    <property type="entry name" value="WH_DNA-bd_sf"/>
</dbReference>
<dbReference type="SUPFAM" id="SSF46785">
    <property type="entry name" value="Winged helix' DNA-binding domain"/>
    <property type="match status" value="1"/>
</dbReference>
<dbReference type="FunFam" id="1.10.10.10:FF:000001">
    <property type="entry name" value="LysR family transcriptional regulator"/>
    <property type="match status" value="1"/>
</dbReference>
<dbReference type="PANTHER" id="PTHR30419:SF8">
    <property type="entry name" value="NITROGEN ASSIMILATION TRANSCRIPTIONAL ACTIVATOR-RELATED"/>
    <property type="match status" value="1"/>
</dbReference>
<dbReference type="InterPro" id="IPR036388">
    <property type="entry name" value="WH-like_DNA-bd_sf"/>
</dbReference>
<evidence type="ECO:0000256" key="3">
    <source>
        <dbReference type="ARBA" id="ARBA00023125"/>
    </source>
</evidence>
<dbReference type="EMBL" id="CP158568">
    <property type="protein sequence ID" value="XBY45688.1"/>
    <property type="molecule type" value="Genomic_DNA"/>
</dbReference>
<dbReference type="SUPFAM" id="SSF53850">
    <property type="entry name" value="Periplasmic binding protein-like II"/>
    <property type="match status" value="1"/>
</dbReference>
<protein>
    <submittedName>
        <fullName evidence="6">LysR family transcriptional regulator</fullName>
    </submittedName>
</protein>
<comment type="similarity">
    <text evidence="1">Belongs to the LysR transcriptional regulatory family.</text>
</comment>
<sequence length="300" mass="31948">MNNTALRYFLEVARTGSIAEASSRLNVASSAISRQIAGLEAELGVELFERRPRGMVPSPAGEILARHARRAFLEEEAIVTELKLLQGLATGAVRIGATEGFGMMLVPAAIRSFRERYPGIRFELKITAPANVTRLVRDGDVDIGATFTFAPEADVRLIGSGRAPILAVAPIDHPFAGRVAVSLSELAAEPLALPEKNTTARQLFEIACGLEGIAVQPILESNYIAGLWSFVEEGGGLTVASAFTVHSRRTGNRVVSVPISGPSIDQRHYQVQAMLGRRLPDAAEAFAAHLLAAVESSGSP</sequence>
<dbReference type="GO" id="GO:0003677">
    <property type="term" value="F:DNA binding"/>
    <property type="evidence" value="ECO:0007669"/>
    <property type="project" value="UniProtKB-KW"/>
</dbReference>
<evidence type="ECO:0000256" key="2">
    <source>
        <dbReference type="ARBA" id="ARBA00023015"/>
    </source>
</evidence>
<accession>A0AAU7XF74</accession>
<dbReference type="InterPro" id="IPR005119">
    <property type="entry name" value="LysR_subst-bd"/>
</dbReference>
<evidence type="ECO:0000313" key="6">
    <source>
        <dbReference type="EMBL" id="XBY45688.1"/>
    </source>
</evidence>
<keyword evidence="2" id="KW-0805">Transcription regulation</keyword>
<evidence type="ECO:0000256" key="4">
    <source>
        <dbReference type="ARBA" id="ARBA00023163"/>
    </source>
</evidence>
<evidence type="ECO:0000259" key="5">
    <source>
        <dbReference type="PROSITE" id="PS50931"/>
    </source>
</evidence>
<proteinExistence type="inferred from homology"/>
<dbReference type="PROSITE" id="PS50931">
    <property type="entry name" value="HTH_LYSR"/>
    <property type="match status" value="1"/>
</dbReference>
<dbReference type="GO" id="GO:0003700">
    <property type="term" value="F:DNA-binding transcription factor activity"/>
    <property type="evidence" value="ECO:0007669"/>
    <property type="project" value="InterPro"/>
</dbReference>
<keyword evidence="3" id="KW-0238">DNA-binding</keyword>
<dbReference type="Gene3D" id="3.40.190.290">
    <property type="match status" value="1"/>
</dbReference>
<feature type="domain" description="HTH lysR-type" evidence="5">
    <location>
        <begin position="1"/>
        <end position="58"/>
    </location>
</feature>
<keyword evidence="4" id="KW-0804">Transcription</keyword>
<dbReference type="InterPro" id="IPR050950">
    <property type="entry name" value="HTH-type_LysR_regulators"/>
</dbReference>
<gene>
    <name evidence="6" type="ORF">ABS361_05280</name>
</gene>
<dbReference type="Pfam" id="PF03466">
    <property type="entry name" value="LysR_substrate"/>
    <property type="match status" value="1"/>
</dbReference>